<dbReference type="Pfam" id="PF00366">
    <property type="entry name" value="Ribosomal_S17"/>
    <property type="match status" value="1"/>
</dbReference>
<dbReference type="STRING" id="51351.M4DND9"/>
<keyword evidence="8 15" id="KW-0689">Ribosomal protein</keyword>
<evidence type="ECO:0000256" key="6">
    <source>
        <dbReference type="ARBA" id="ARBA00022884"/>
    </source>
</evidence>
<evidence type="ECO:0000256" key="8">
    <source>
        <dbReference type="ARBA" id="ARBA00022980"/>
    </source>
</evidence>
<dbReference type="NCBIfam" id="NF006345">
    <property type="entry name" value="PRK08572.1"/>
    <property type="match status" value="1"/>
</dbReference>
<dbReference type="InterPro" id="IPR028333">
    <property type="entry name" value="Ribosomal_uS17_arc/euk"/>
</dbReference>
<dbReference type="GO" id="GO:0006412">
    <property type="term" value="P:translation"/>
    <property type="evidence" value="ECO:0007669"/>
    <property type="project" value="InterPro"/>
</dbReference>
<keyword evidence="9" id="KW-0007">Acetylation</keyword>
<keyword evidence="10" id="KW-0564">Palmitate</keyword>
<dbReference type="Gramene" id="Bra018026.1">
    <property type="protein sequence ID" value="Bra018026.1-P"/>
    <property type="gene ID" value="Bra018026"/>
</dbReference>
<reference evidence="17 18" key="1">
    <citation type="journal article" date="2011" name="Nat. Genet.">
        <title>The genome of the mesopolyploid crop species Brassica rapa.</title>
        <authorList>
            <consortium name="Brassica rapa Genome Sequencing Project Consortium"/>
            <person name="Wang X."/>
            <person name="Wang H."/>
            <person name="Wang J."/>
            <person name="Sun R."/>
            <person name="Wu J."/>
            <person name="Liu S."/>
            <person name="Bai Y."/>
            <person name="Mun J.H."/>
            <person name="Bancroft I."/>
            <person name="Cheng F."/>
            <person name="Huang S."/>
            <person name="Li X."/>
            <person name="Hua W."/>
            <person name="Wang J."/>
            <person name="Wang X."/>
            <person name="Freeling M."/>
            <person name="Pires J.C."/>
            <person name="Paterson A.H."/>
            <person name="Chalhoub B."/>
            <person name="Wang B."/>
            <person name="Hayward A."/>
            <person name="Sharpe A.G."/>
            <person name="Park B.S."/>
            <person name="Weisshaar B."/>
            <person name="Liu B."/>
            <person name="Li B."/>
            <person name="Liu B."/>
            <person name="Tong C."/>
            <person name="Song C."/>
            <person name="Duran C."/>
            <person name="Peng C."/>
            <person name="Geng C."/>
            <person name="Koh C."/>
            <person name="Lin C."/>
            <person name="Edwards D."/>
            <person name="Mu D."/>
            <person name="Shen D."/>
            <person name="Soumpourou E."/>
            <person name="Li F."/>
            <person name="Fraser F."/>
            <person name="Conant G."/>
            <person name="Lassalle G."/>
            <person name="King G.J."/>
            <person name="Bonnema G."/>
            <person name="Tang H."/>
            <person name="Wang H."/>
            <person name="Belcram H."/>
            <person name="Zhou H."/>
            <person name="Hirakawa H."/>
            <person name="Abe H."/>
            <person name="Guo H."/>
            <person name="Wang H."/>
            <person name="Jin H."/>
            <person name="Parkin I.A."/>
            <person name="Batley J."/>
            <person name="Kim J.S."/>
            <person name="Just J."/>
            <person name="Li J."/>
            <person name="Xu J."/>
            <person name="Deng J."/>
            <person name="Kim J.A."/>
            <person name="Li J."/>
            <person name="Yu J."/>
            <person name="Meng J."/>
            <person name="Wang J."/>
            <person name="Min J."/>
            <person name="Poulain J."/>
            <person name="Wang J."/>
            <person name="Hatakeyama K."/>
            <person name="Wu K."/>
            <person name="Wang L."/>
            <person name="Fang L."/>
            <person name="Trick M."/>
            <person name="Links M.G."/>
            <person name="Zhao M."/>
            <person name="Jin M."/>
            <person name="Ramchiary N."/>
            <person name="Drou N."/>
            <person name="Berkman P.J."/>
            <person name="Cai Q."/>
            <person name="Huang Q."/>
            <person name="Li R."/>
            <person name="Tabata S."/>
            <person name="Cheng S."/>
            <person name="Zhang S."/>
            <person name="Zhang S."/>
            <person name="Huang S."/>
            <person name="Sato S."/>
            <person name="Sun S."/>
            <person name="Kwon S.J."/>
            <person name="Choi S.R."/>
            <person name="Lee T.H."/>
            <person name="Fan W."/>
            <person name="Zhao X."/>
            <person name="Tan X."/>
            <person name="Xu X."/>
            <person name="Wang Y."/>
            <person name="Qiu Y."/>
            <person name="Yin Y."/>
            <person name="Li Y."/>
            <person name="Du Y."/>
            <person name="Liao Y."/>
            <person name="Lim Y."/>
            <person name="Narusaka Y."/>
            <person name="Wang Y."/>
            <person name="Wang Z."/>
            <person name="Li Z."/>
            <person name="Wang Z."/>
            <person name="Xiong Z."/>
            <person name="Zhang Z."/>
        </authorList>
    </citation>
    <scope>NUCLEOTIDE SEQUENCE [LARGE SCALE GENOMIC DNA]</scope>
    <source>
        <strain evidence="17 18">cv. Chiifu-401-42</strain>
    </source>
</reference>
<evidence type="ECO:0000256" key="12">
    <source>
        <dbReference type="ARBA" id="ARBA00023288"/>
    </source>
</evidence>
<evidence type="ECO:0000256" key="4">
    <source>
        <dbReference type="ARBA" id="ARBA00022490"/>
    </source>
</evidence>
<dbReference type="InterPro" id="IPR032440">
    <property type="entry name" value="Ribosomal_uS17_N"/>
</dbReference>
<dbReference type="AlphaFoldDB" id="M4DND9"/>
<keyword evidence="3" id="KW-0488">Methylation</keyword>
<evidence type="ECO:0000256" key="3">
    <source>
        <dbReference type="ARBA" id="ARBA00022481"/>
    </source>
</evidence>
<keyword evidence="6" id="KW-0694">RNA-binding</keyword>
<dbReference type="eggNOG" id="KOG1728">
    <property type="taxonomic scope" value="Eukaryota"/>
</dbReference>
<evidence type="ECO:0000256" key="10">
    <source>
        <dbReference type="ARBA" id="ARBA00023139"/>
    </source>
</evidence>
<keyword evidence="5" id="KW-0597">Phosphoprotein</keyword>
<dbReference type="PRINTS" id="PR00973">
    <property type="entry name" value="RIBOSOMALS17"/>
</dbReference>
<proteinExistence type="inferred from homology"/>
<dbReference type="EnsemblPlants" id="Bra018026.1">
    <property type="protein sequence ID" value="Bra018026.1-P"/>
    <property type="gene ID" value="Bra018026"/>
</dbReference>
<dbReference type="PROSITE" id="PS00056">
    <property type="entry name" value="RIBOSOMAL_S17"/>
    <property type="match status" value="1"/>
</dbReference>
<dbReference type="HOGENOM" id="CLU_995170_0_0_1"/>
<dbReference type="Gene3D" id="2.40.50.1000">
    <property type="match status" value="1"/>
</dbReference>
<dbReference type="GO" id="GO:0003735">
    <property type="term" value="F:structural constituent of ribosome"/>
    <property type="evidence" value="ECO:0000318"/>
    <property type="project" value="GO_Central"/>
</dbReference>
<evidence type="ECO:0000313" key="17">
    <source>
        <dbReference type="EnsemblPlants" id="Bra018026.1-P"/>
    </source>
</evidence>
<keyword evidence="7" id="KW-0164">Citrullination</keyword>
<evidence type="ECO:0000259" key="16">
    <source>
        <dbReference type="Pfam" id="PF16205"/>
    </source>
</evidence>
<protein>
    <recommendedName>
        <fullName evidence="13">Small ribosomal subunit protein uS17</fullName>
    </recommendedName>
    <alternativeName>
        <fullName evidence="14">40S ribosomal protein S11</fullName>
    </alternativeName>
</protein>
<dbReference type="eggNOG" id="KOG1888">
    <property type="taxonomic scope" value="Eukaryota"/>
</dbReference>
<sequence>MENGGSTSSSPGSSSSSLQASMQEFKLFETQSNLYMIGWNGNGVYRVLKIDCLDASELNLSEDSTAYTKKDTRRQQGHRRPQTGFIKLLGPYYMLVITERREIGEICGHRVYEVSKSEIISLRNPSVLSNIANSRDKNSSKISGKGKRPGKGGNRFVKNIGLGFKTPREATQGTYIDSKCPFTGTVSIRGRILAGTCHSAKMQRTIIVRRNYLHFVKKYQRYEKRHSNIPAHVSPCFRVKEGDHVIIGQCRPLSKTVRFNVLKVIPAGASAFAKKAFTGA</sequence>
<dbReference type="InterPro" id="IPR012340">
    <property type="entry name" value="NA-bd_OB-fold"/>
</dbReference>
<evidence type="ECO:0000256" key="2">
    <source>
        <dbReference type="ARBA" id="ARBA00010254"/>
    </source>
</evidence>
<reference evidence="17" key="3">
    <citation type="submission" date="2023-03" db="UniProtKB">
        <authorList>
            <consortium name="EnsemblPlants"/>
        </authorList>
    </citation>
    <scope>IDENTIFICATION</scope>
    <source>
        <strain evidence="17">cv. Chiifu-401-42</strain>
    </source>
</reference>
<dbReference type="Pfam" id="PF16205">
    <property type="entry name" value="Ribosomal_S17_N"/>
    <property type="match status" value="1"/>
</dbReference>
<comment type="similarity">
    <text evidence="2 15">Belongs to the universal ribosomal protein uS17 family.</text>
</comment>
<organism evidence="17 18">
    <name type="scientific">Brassica campestris</name>
    <name type="common">Field mustard</name>
    <dbReference type="NCBI Taxonomy" id="3711"/>
    <lineage>
        <taxon>Eukaryota</taxon>
        <taxon>Viridiplantae</taxon>
        <taxon>Streptophyta</taxon>
        <taxon>Embryophyta</taxon>
        <taxon>Tracheophyta</taxon>
        <taxon>Spermatophyta</taxon>
        <taxon>Magnoliopsida</taxon>
        <taxon>eudicotyledons</taxon>
        <taxon>Gunneridae</taxon>
        <taxon>Pentapetalae</taxon>
        <taxon>rosids</taxon>
        <taxon>malvids</taxon>
        <taxon>Brassicales</taxon>
        <taxon>Brassicaceae</taxon>
        <taxon>Brassiceae</taxon>
        <taxon>Brassica</taxon>
    </lineage>
</organism>
<name>M4DND9_BRACM</name>
<dbReference type="FunFam" id="2.40.50.1000:FF:000008">
    <property type="entry name" value="40S ribosomal protein S11"/>
    <property type="match status" value="1"/>
</dbReference>
<comment type="subcellular location">
    <subcellularLocation>
        <location evidence="1">Cytoplasm</location>
    </subcellularLocation>
</comment>
<dbReference type="PANTHER" id="PTHR10744">
    <property type="entry name" value="40S RIBOSOMAL PROTEIN S11 FAMILY MEMBER"/>
    <property type="match status" value="1"/>
</dbReference>
<dbReference type="GO" id="GO:0022627">
    <property type="term" value="C:cytosolic small ribosomal subunit"/>
    <property type="evidence" value="ECO:0000318"/>
    <property type="project" value="GO_Central"/>
</dbReference>
<keyword evidence="11 15" id="KW-0687">Ribonucleoprotein</keyword>
<dbReference type="GO" id="GO:0003723">
    <property type="term" value="F:RNA binding"/>
    <property type="evidence" value="ECO:0007669"/>
    <property type="project" value="UniProtKB-KW"/>
</dbReference>
<dbReference type="NCBIfam" id="TIGR03630">
    <property type="entry name" value="uS17_arch"/>
    <property type="match status" value="1"/>
</dbReference>
<evidence type="ECO:0000256" key="5">
    <source>
        <dbReference type="ARBA" id="ARBA00022553"/>
    </source>
</evidence>
<dbReference type="Proteomes" id="UP000011750">
    <property type="component" value="Chromosome A06"/>
</dbReference>
<dbReference type="SUPFAM" id="SSF50249">
    <property type="entry name" value="Nucleic acid-binding proteins"/>
    <property type="match status" value="1"/>
</dbReference>
<keyword evidence="18" id="KW-1185">Reference proteome</keyword>
<evidence type="ECO:0000256" key="1">
    <source>
        <dbReference type="ARBA" id="ARBA00004496"/>
    </source>
</evidence>
<evidence type="ECO:0000256" key="9">
    <source>
        <dbReference type="ARBA" id="ARBA00022990"/>
    </source>
</evidence>
<dbReference type="CDD" id="cd00364">
    <property type="entry name" value="Ribosomal_uS17"/>
    <property type="match status" value="1"/>
</dbReference>
<keyword evidence="12" id="KW-0449">Lipoprotein</keyword>
<dbReference type="PANTHER" id="PTHR10744:SF37">
    <property type="entry name" value="40S RIBOSOMAL PROTEIN S11 N-TERMINAL DOMAIN-CONTAINING PROTEIN"/>
    <property type="match status" value="1"/>
</dbReference>
<evidence type="ECO:0000256" key="14">
    <source>
        <dbReference type="ARBA" id="ARBA00035471"/>
    </source>
</evidence>
<evidence type="ECO:0000256" key="15">
    <source>
        <dbReference type="RuleBase" id="RU003872"/>
    </source>
</evidence>
<evidence type="ECO:0000256" key="11">
    <source>
        <dbReference type="ARBA" id="ARBA00023274"/>
    </source>
</evidence>
<accession>M4DND9</accession>
<evidence type="ECO:0000313" key="18">
    <source>
        <dbReference type="Proteomes" id="UP000011750"/>
    </source>
</evidence>
<evidence type="ECO:0000256" key="7">
    <source>
        <dbReference type="ARBA" id="ARBA00022934"/>
    </source>
</evidence>
<reference evidence="17 18" key="2">
    <citation type="journal article" date="2018" name="Hortic Res">
        <title>Improved Brassica rapa reference genome by single-molecule sequencing and chromosome conformation capture technologies.</title>
        <authorList>
            <person name="Zhang L."/>
            <person name="Cai X."/>
            <person name="Wu J."/>
            <person name="Liu M."/>
            <person name="Grob S."/>
            <person name="Cheng F."/>
            <person name="Liang J."/>
            <person name="Cai C."/>
            <person name="Liu Z."/>
            <person name="Liu B."/>
            <person name="Wang F."/>
            <person name="Li S."/>
            <person name="Liu F."/>
            <person name="Li X."/>
            <person name="Cheng L."/>
            <person name="Yang W."/>
            <person name="Li M.H."/>
            <person name="Grossniklaus U."/>
            <person name="Zheng H."/>
            <person name="Wang X."/>
        </authorList>
    </citation>
    <scope>NUCLEOTIDE SEQUENCE [LARGE SCALE GENOMIC DNA]</scope>
    <source>
        <strain evidence="17 18">cv. Chiifu-401-42</strain>
    </source>
</reference>
<feature type="domain" description="Small ribosomal subunit protein uS17 N-terminal" evidence="16">
    <location>
        <begin position="142"/>
        <end position="193"/>
    </location>
</feature>
<evidence type="ECO:0000256" key="13">
    <source>
        <dbReference type="ARBA" id="ARBA00035164"/>
    </source>
</evidence>
<dbReference type="InterPro" id="IPR000266">
    <property type="entry name" value="Ribosomal_uS17"/>
</dbReference>
<keyword evidence="4" id="KW-0963">Cytoplasm</keyword>
<dbReference type="InParanoid" id="M4DND9"/>
<dbReference type="InterPro" id="IPR019979">
    <property type="entry name" value="Ribosomal_uS17_CS"/>
</dbReference>